<protein>
    <submittedName>
        <fullName evidence="3">Uncharacterized protein</fullName>
    </submittedName>
</protein>
<dbReference type="AlphaFoldDB" id="A0A822G0D9"/>
<comment type="caution">
    <text evidence="3">The sequence shown here is derived from an EMBL/GenBank/DDBJ whole genome shotgun (WGS) entry which is preliminary data.</text>
</comment>
<evidence type="ECO:0000256" key="1">
    <source>
        <dbReference type="SAM" id="MobiDB-lite"/>
    </source>
</evidence>
<organism evidence="3 4">
    <name type="scientific">Rotaria socialis</name>
    <dbReference type="NCBI Taxonomy" id="392032"/>
    <lineage>
        <taxon>Eukaryota</taxon>
        <taxon>Metazoa</taxon>
        <taxon>Spiralia</taxon>
        <taxon>Gnathifera</taxon>
        <taxon>Rotifera</taxon>
        <taxon>Eurotatoria</taxon>
        <taxon>Bdelloidea</taxon>
        <taxon>Philodinida</taxon>
        <taxon>Philodinidae</taxon>
        <taxon>Rotaria</taxon>
    </lineage>
</organism>
<evidence type="ECO:0000313" key="2">
    <source>
        <dbReference type="EMBL" id="CAF5098957.1"/>
    </source>
</evidence>
<evidence type="ECO:0000313" key="3">
    <source>
        <dbReference type="EMBL" id="CAF5131643.1"/>
    </source>
</evidence>
<dbReference type="EMBL" id="CAJOBR010070795">
    <property type="protein sequence ID" value="CAF5098957.1"/>
    <property type="molecule type" value="Genomic_DNA"/>
</dbReference>
<feature type="non-terminal residue" evidence="3">
    <location>
        <position position="61"/>
    </location>
</feature>
<evidence type="ECO:0000313" key="4">
    <source>
        <dbReference type="Proteomes" id="UP000663848"/>
    </source>
</evidence>
<gene>
    <name evidence="2" type="ORF">QYT958_LOCUS44732</name>
    <name evidence="3" type="ORF">QYT958_LOCUS46867</name>
</gene>
<dbReference type="Proteomes" id="UP000663848">
    <property type="component" value="Unassembled WGS sequence"/>
</dbReference>
<feature type="region of interest" description="Disordered" evidence="1">
    <location>
        <begin position="17"/>
        <end position="37"/>
    </location>
</feature>
<accession>A0A822G0D9</accession>
<proteinExistence type="predicted"/>
<reference evidence="3" key="1">
    <citation type="submission" date="2021-02" db="EMBL/GenBank/DDBJ databases">
        <authorList>
            <person name="Nowell W R."/>
        </authorList>
    </citation>
    <scope>NUCLEOTIDE SEQUENCE</scope>
</reference>
<name>A0A822G0D9_9BILA</name>
<dbReference type="EMBL" id="CAJOBR010085339">
    <property type="protein sequence ID" value="CAF5131643.1"/>
    <property type="molecule type" value="Genomic_DNA"/>
</dbReference>
<sequence>MFDSILTTSTISFTNETHTTTTVRPTNSSISPKSNRTNKPNFVIVVASSHRTKVVSDSRMV</sequence>